<evidence type="ECO:0000313" key="4">
    <source>
        <dbReference type="Proteomes" id="UP000318148"/>
    </source>
</evidence>
<comment type="similarity">
    <text evidence="1">Belongs to the metallo-dependent hydrolases superfamily.</text>
</comment>
<dbReference type="Gene3D" id="3.20.20.140">
    <property type="entry name" value="Metal-dependent hydrolases"/>
    <property type="match status" value="1"/>
</dbReference>
<dbReference type="GO" id="GO:0016787">
    <property type="term" value="F:hydrolase activity"/>
    <property type="evidence" value="ECO:0007669"/>
    <property type="project" value="UniProtKB-KW"/>
</dbReference>
<accession>A0A520LJN6</accession>
<dbReference type="Pfam" id="PF04909">
    <property type="entry name" value="Amidohydro_2"/>
    <property type="match status" value="1"/>
</dbReference>
<gene>
    <name evidence="3" type="ORF">EVB02_04450</name>
</gene>
<dbReference type="Proteomes" id="UP000318148">
    <property type="component" value="Unassembled WGS sequence"/>
</dbReference>
<dbReference type="PANTHER" id="PTHR43569">
    <property type="entry name" value="AMIDOHYDROLASE"/>
    <property type="match status" value="1"/>
</dbReference>
<proteinExistence type="inferred from homology"/>
<evidence type="ECO:0000256" key="1">
    <source>
        <dbReference type="ARBA" id="ARBA00038310"/>
    </source>
</evidence>
<dbReference type="SUPFAM" id="SSF51556">
    <property type="entry name" value="Metallo-dependent hydrolases"/>
    <property type="match status" value="1"/>
</dbReference>
<evidence type="ECO:0000259" key="2">
    <source>
        <dbReference type="Pfam" id="PF04909"/>
    </source>
</evidence>
<reference evidence="3 4" key="1">
    <citation type="submission" date="2019-02" db="EMBL/GenBank/DDBJ databases">
        <title>Prokaryotic population dynamics and viral predation in marine succession experiment using metagenomics: the confinement effect.</title>
        <authorList>
            <person name="Haro-Moreno J.M."/>
            <person name="Rodriguez-Valera F."/>
            <person name="Lopez-Perez M."/>
        </authorList>
    </citation>
    <scope>NUCLEOTIDE SEQUENCE [LARGE SCALE GENOMIC DNA]</scope>
    <source>
        <strain evidence="3">MED-G169</strain>
    </source>
</reference>
<dbReference type="AlphaFoldDB" id="A0A520LJN6"/>
<dbReference type="InterPro" id="IPR006680">
    <property type="entry name" value="Amidohydro-rel"/>
</dbReference>
<dbReference type="InterPro" id="IPR032466">
    <property type="entry name" value="Metal_Hydrolase"/>
</dbReference>
<protein>
    <submittedName>
        <fullName evidence="3">Amidohydrolase</fullName>
    </submittedName>
</protein>
<evidence type="ECO:0000313" key="3">
    <source>
        <dbReference type="EMBL" id="RZO02771.1"/>
    </source>
</evidence>
<dbReference type="PANTHER" id="PTHR43569:SF1">
    <property type="entry name" value="BLL3371 PROTEIN"/>
    <property type="match status" value="1"/>
</dbReference>
<keyword evidence="3" id="KW-0378">Hydrolase</keyword>
<dbReference type="InterPro" id="IPR052350">
    <property type="entry name" value="Metallo-dep_Lactonases"/>
</dbReference>
<sequence length="340" mass="39082">MGSQQKSKKELRDWLNLVTEETLEPDLKIIDPHHHLWRRNSGYEISDLWDDTDTGHNIIGTIFVECYAEYRSKGPESMRPVGETEFVVQQAKYSHENEKRGRPPILGSVSHANLLLGEKVSEVLEEHIAVSPKNFLKGIRHSVSYYPFPPKVGRYTGRTPGLMENESFRKGFSKLSQFNLSFDAWLVHTQISELTSLARAFPDTVIIFDHFGGPLGIGSFSGRQKEIYPIWRKDVEELSKCENVYAKLGGLAMPLNGWGWDLREKPATSDEIVNYHKDYYSFMIDSFGPERCMFESNFPVDKFSVSYNVLWNAFKKIAMPFSADEKNQMFLNTAETIYKI</sequence>
<feature type="domain" description="Amidohydrolase-related" evidence="2">
    <location>
        <begin position="30"/>
        <end position="339"/>
    </location>
</feature>
<comment type="caution">
    <text evidence="3">The sequence shown here is derived from an EMBL/GenBank/DDBJ whole genome shotgun (WGS) entry which is preliminary data.</text>
</comment>
<name>A0A520LJN6_9GAMM</name>
<organism evidence="3 4">
    <name type="scientific">SAR92 clade bacterium</name>
    <dbReference type="NCBI Taxonomy" id="2315479"/>
    <lineage>
        <taxon>Bacteria</taxon>
        <taxon>Pseudomonadati</taxon>
        <taxon>Pseudomonadota</taxon>
        <taxon>Gammaproteobacteria</taxon>
        <taxon>Cellvibrionales</taxon>
        <taxon>Porticoccaceae</taxon>
        <taxon>SAR92 clade</taxon>
    </lineage>
</organism>
<dbReference type="EMBL" id="SHBO01000074">
    <property type="protein sequence ID" value="RZO02771.1"/>
    <property type="molecule type" value="Genomic_DNA"/>
</dbReference>